<dbReference type="RefSeq" id="WP_073600985.1">
    <property type="nucleotide sequence ID" value="NZ_MRCB01000029.1"/>
</dbReference>
<feature type="coiled-coil region" evidence="1">
    <location>
        <begin position="78"/>
        <end position="154"/>
    </location>
</feature>
<dbReference type="InterPro" id="IPR047813">
    <property type="entry name" value="HmpF"/>
</dbReference>
<feature type="coiled-coil region" evidence="1">
    <location>
        <begin position="322"/>
        <end position="385"/>
    </location>
</feature>
<protein>
    <submittedName>
        <fullName evidence="2">Uncharacterized protein</fullName>
    </submittedName>
</protein>
<reference evidence="2 3" key="1">
    <citation type="submission" date="2016-11" db="EMBL/GenBank/DDBJ databases">
        <title>Draft Genome Sequences of Nine Cyanobacterial Strains from Diverse Habitats.</title>
        <authorList>
            <person name="Zhu T."/>
            <person name="Hou S."/>
            <person name="Lu X."/>
            <person name="Hess W.R."/>
        </authorList>
    </citation>
    <scope>NUCLEOTIDE SEQUENCE [LARGE SCALE GENOMIC DNA]</scope>
    <source>
        <strain evidence="2 3">NIES-593</strain>
    </source>
</reference>
<accession>A0A1U7HAB6</accession>
<feature type="coiled-coil region" evidence="1">
    <location>
        <begin position="189"/>
        <end position="265"/>
    </location>
</feature>
<evidence type="ECO:0000256" key="1">
    <source>
        <dbReference type="SAM" id="Coils"/>
    </source>
</evidence>
<sequence length="537" mass="62526">MLYLAEVKKQIKGFIGGAKTELKLLACQHNDQTWSAVPGDETIACDEIAQAGEGALVLVNLSNNRQLQGKPELAGIELVRQLQKLSRLLEKTKDQQEEIEQWKQSLSIQSEELTRRQMDMEARLEQIDQMQEEFQELERQRQEMEANWQRFRAEQERIEQLHRQIGPIDWNSPQVGKVQAIIGRLFANLDRATAVEAQIQSAREALERQQTLLKNHLQQLEQEKASLEQRQNDINQHSEAIKTRKQELESLVAALQESQIQLQVRESLLTSKQELLERTNLEIGATEDLRKILTGAGDTQSKQQVDIKTLENMPLGELQETVKNLQADFDKLVRFVNDQEEELSLQCQAVAELEEKLKTANDYDRFDLESELAEEQERRKMLDETLFGQRRRLRERQAILSQYLKVLRRRQGVMEIEDNLQQINLEPILLQLKEKKRNAQQDRQRQEKEIEQLHSSIQELRRQIAQQESDRAVKTQELQRQEANWEQAKAALSELQSRIKLYEEALTPLQSNLTESRQKVEEVARLFSSVEQPQAIA</sequence>
<feature type="coiled-coil region" evidence="1">
    <location>
        <begin position="429"/>
        <end position="505"/>
    </location>
</feature>
<evidence type="ECO:0000313" key="2">
    <source>
        <dbReference type="EMBL" id="OKH20504.1"/>
    </source>
</evidence>
<keyword evidence="3" id="KW-1185">Reference proteome</keyword>
<organism evidence="2 3">
    <name type="scientific">Hydrococcus rivularis NIES-593</name>
    <dbReference type="NCBI Taxonomy" id="1921803"/>
    <lineage>
        <taxon>Bacteria</taxon>
        <taxon>Bacillati</taxon>
        <taxon>Cyanobacteriota</taxon>
        <taxon>Cyanophyceae</taxon>
        <taxon>Pleurocapsales</taxon>
        <taxon>Hydrococcaceae</taxon>
        <taxon>Hydrococcus</taxon>
    </lineage>
</organism>
<comment type="caution">
    <text evidence="2">The sequence shown here is derived from an EMBL/GenBank/DDBJ whole genome shotgun (WGS) entry which is preliminary data.</text>
</comment>
<evidence type="ECO:0000313" key="3">
    <source>
        <dbReference type="Proteomes" id="UP000186868"/>
    </source>
</evidence>
<name>A0A1U7HAB6_9CYAN</name>
<dbReference type="NCBIfam" id="NF038350">
    <property type="entry name" value="taxis_HmpF"/>
    <property type="match status" value="1"/>
</dbReference>
<keyword evidence="1" id="KW-0175">Coiled coil</keyword>
<dbReference type="OrthoDB" id="559923at2"/>
<dbReference type="AlphaFoldDB" id="A0A1U7HAB6"/>
<proteinExistence type="predicted"/>
<gene>
    <name evidence="2" type="ORF">NIES593_18500</name>
</gene>
<dbReference type="EMBL" id="MRCB01000029">
    <property type="protein sequence ID" value="OKH20504.1"/>
    <property type="molecule type" value="Genomic_DNA"/>
</dbReference>
<dbReference type="STRING" id="1921803.NIES593_18500"/>
<dbReference type="Proteomes" id="UP000186868">
    <property type="component" value="Unassembled WGS sequence"/>
</dbReference>